<dbReference type="Proteomes" id="UP001631969">
    <property type="component" value="Unassembled WGS sequence"/>
</dbReference>
<gene>
    <name evidence="1" type="ORF">ACI1P1_10465</name>
</gene>
<dbReference type="EMBL" id="JBJURJ010000006">
    <property type="protein sequence ID" value="MFM9328711.1"/>
    <property type="molecule type" value="Genomic_DNA"/>
</dbReference>
<name>A0ACC7NYD4_9BACL</name>
<reference evidence="1" key="1">
    <citation type="submission" date="2024-12" db="EMBL/GenBank/DDBJ databases">
        <authorList>
            <person name="Wu N."/>
        </authorList>
    </citation>
    <scope>NUCLEOTIDE SEQUENCE</scope>
    <source>
        <strain evidence="1">P15</strain>
    </source>
</reference>
<proteinExistence type="predicted"/>
<accession>A0ACC7NYD4</accession>
<dbReference type="EC" id="2.4.-.-" evidence="1"/>
<protein>
    <submittedName>
        <fullName evidence="1">Glycosyltransferase</fullName>
        <ecNumber evidence="1">2.4.-.-</ecNumber>
    </submittedName>
</protein>
<keyword evidence="1" id="KW-0328">Glycosyltransferase</keyword>
<keyword evidence="2" id="KW-1185">Reference proteome</keyword>
<sequence>MKVMIVSTVGLIYDGITSVILSYLQFMELSDIEIYIAGTIKVEASIRKKLEEQGFKIVDFPSRRKNTFNYFFSLVKFLRQNHVNVIHAHGNSGTLAIEMLAGWLGGCNNRIAHSHNTRCDQVMADKMLRPILYLNYTKAVACGVEAGKWLFNNKPFIVLANGRNIGNFAFNSVTRDAVRNQYGISNELAIGHVGGFFEQKNHKFLLEVYRAILQQEPTAKLFMIGDGPLKERMELDATDIMQNVIFTGTTDRVADYLQAMDGMLLPSLFEGFPLVALEWQINGLPCLLADTITKDCAITDAVEFMSLNERASVWATRIIDKAKNNNREERARIGIFKMQEAGFDIRDSSAILKKIYLEG</sequence>
<organism evidence="1 2">
    <name type="scientific">Paenibacillus mesotrionivorans</name>
    <dbReference type="NCBI Taxonomy" id="3160968"/>
    <lineage>
        <taxon>Bacteria</taxon>
        <taxon>Bacillati</taxon>
        <taxon>Bacillota</taxon>
        <taxon>Bacilli</taxon>
        <taxon>Bacillales</taxon>
        <taxon>Paenibacillaceae</taxon>
        <taxon>Paenibacillus</taxon>
    </lineage>
</organism>
<evidence type="ECO:0000313" key="2">
    <source>
        <dbReference type="Proteomes" id="UP001631969"/>
    </source>
</evidence>
<evidence type="ECO:0000313" key="1">
    <source>
        <dbReference type="EMBL" id="MFM9328711.1"/>
    </source>
</evidence>
<comment type="caution">
    <text evidence="1">The sequence shown here is derived from an EMBL/GenBank/DDBJ whole genome shotgun (WGS) entry which is preliminary data.</text>
</comment>
<keyword evidence="1" id="KW-0808">Transferase</keyword>